<dbReference type="PROSITE" id="PS51257">
    <property type="entry name" value="PROKAR_LIPOPROTEIN"/>
    <property type="match status" value="1"/>
</dbReference>
<accession>A0AAD1K7C2</accession>
<sequence>MTMIKKTFVAAALLFGLAACQTTPDTQGQYLPLEGSWHVESIMGQPTIDYSPAQLVFTNDGKLSGNNSCNNFFGTYSQEGQKLKLSPAGSTMKACVDALMAQEQLVMQALPQVTQGEVSNGKLLLKSDDGKVLLQLSSL</sequence>
<evidence type="ECO:0000256" key="1">
    <source>
        <dbReference type="SAM" id="SignalP"/>
    </source>
</evidence>
<dbReference type="Proteomes" id="UP000825078">
    <property type="component" value="Chromosome"/>
</dbReference>
<proteinExistence type="predicted"/>
<dbReference type="InterPro" id="IPR038670">
    <property type="entry name" value="HslJ-like_sf"/>
</dbReference>
<evidence type="ECO:0000259" key="2">
    <source>
        <dbReference type="Pfam" id="PF03724"/>
    </source>
</evidence>
<feature type="domain" description="DUF306" evidence="2">
    <location>
        <begin position="34"/>
        <end position="136"/>
    </location>
</feature>
<dbReference type="AlphaFoldDB" id="A0AAD1K7C2"/>
<keyword evidence="1" id="KW-0732">Signal</keyword>
<dbReference type="InterPro" id="IPR005184">
    <property type="entry name" value="DUF306_Meta_HslJ"/>
</dbReference>
<dbReference type="PANTHER" id="PTHR35535:SF1">
    <property type="entry name" value="HEAT SHOCK PROTEIN HSLJ"/>
    <property type="match status" value="1"/>
</dbReference>
<dbReference type="PANTHER" id="PTHR35535">
    <property type="entry name" value="HEAT SHOCK PROTEIN HSLJ"/>
    <property type="match status" value="1"/>
</dbReference>
<name>A0AAD1K7C2_9GAMM</name>
<feature type="chain" id="PRO_5041955766" evidence="1">
    <location>
        <begin position="22"/>
        <end position="139"/>
    </location>
</feature>
<feature type="signal peptide" evidence="1">
    <location>
        <begin position="1"/>
        <end position="21"/>
    </location>
</feature>
<dbReference type="Pfam" id="PF03724">
    <property type="entry name" value="META"/>
    <property type="match status" value="1"/>
</dbReference>
<dbReference type="Gene3D" id="2.40.128.270">
    <property type="match status" value="1"/>
</dbReference>
<evidence type="ECO:0000313" key="4">
    <source>
        <dbReference type="Proteomes" id="UP000825078"/>
    </source>
</evidence>
<evidence type="ECO:0000313" key="3">
    <source>
        <dbReference type="EMBL" id="BCV43900.1"/>
    </source>
</evidence>
<organism evidence="3 4">
    <name type="scientific">Shewanella algae</name>
    <dbReference type="NCBI Taxonomy" id="38313"/>
    <lineage>
        <taxon>Bacteria</taxon>
        <taxon>Pseudomonadati</taxon>
        <taxon>Pseudomonadota</taxon>
        <taxon>Gammaproteobacteria</taxon>
        <taxon>Alteromonadales</taxon>
        <taxon>Shewanellaceae</taxon>
        <taxon>Shewanella</taxon>
    </lineage>
</organism>
<gene>
    <name evidence="3" type="ORF">TUM17379_09180</name>
</gene>
<dbReference type="EMBL" id="AP024613">
    <property type="protein sequence ID" value="BCV43900.1"/>
    <property type="molecule type" value="Genomic_DNA"/>
</dbReference>
<dbReference type="InterPro" id="IPR053147">
    <property type="entry name" value="Hsp_HslJ-like"/>
</dbReference>
<reference evidence="3" key="1">
    <citation type="submission" date="2021-05" db="EMBL/GenBank/DDBJ databases">
        <title>Molecular characterization for Shewanella algae harboring chromosomal blaOXA-55-like strains isolated from clinical and environment sample.</title>
        <authorList>
            <person name="Ohama Y."/>
            <person name="Aoki K."/>
            <person name="Harada S."/>
            <person name="Moriya K."/>
            <person name="Ishii Y."/>
            <person name="Tateda K."/>
        </authorList>
    </citation>
    <scope>NUCLEOTIDE SEQUENCE</scope>
    <source>
        <strain evidence="3">TUM17379</strain>
    </source>
</reference>
<protein>
    <submittedName>
        <fullName evidence="3">Heat-shock protein HslJ</fullName>
    </submittedName>
</protein>